<evidence type="ECO:0000313" key="2">
    <source>
        <dbReference type="Proteomes" id="UP000828048"/>
    </source>
</evidence>
<dbReference type="Proteomes" id="UP000828048">
    <property type="component" value="Chromosome 12"/>
</dbReference>
<sequence length="143" mass="15828">MAAAAAAKEQGGVNKEGEKLFVYRISTAEEWEALQRNGSTFGGELDKTTGCFHLSNLHQVQSTLQNFFLDINRDLYLLQIDAEKLGEGLVYEAVDGSNVFPHFYGPSRSFSPLPFDAVTKAEKLALSALFQLLCIMFGMNEIQ</sequence>
<proteinExistence type="predicted"/>
<name>A0ACB7ZAJ5_9ERIC</name>
<keyword evidence="2" id="KW-1185">Reference proteome</keyword>
<comment type="caution">
    <text evidence="1">The sequence shown here is derived from an EMBL/GenBank/DDBJ whole genome shotgun (WGS) entry which is preliminary data.</text>
</comment>
<reference evidence="1 2" key="1">
    <citation type="journal article" date="2021" name="Hortic Res">
        <title>High-quality reference genome and annotation aids understanding of berry development for evergreen blueberry (Vaccinium darrowii).</title>
        <authorList>
            <person name="Yu J."/>
            <person name="Hulse-Kemp A.M."/>
            <person name="Babiker E."/>
            <person name="Staton M."/>
        </authorList>
    </citation>
    <scope>NUCLEOTIDE SEQUENCE [LARGE SCALE GENOMIC DNA]</scope>
    <source>
        <strain evidence="2">cv. NJ 8807/NJ 8810</strain>
        <tissue evidence="1">Young leaf</tissue>
    </source>
</reference>
<evidence type="ECO:0000313" key="1">
    <source>
        <dbReference type="EMBL" id="KAH7862798.1"/>
    </source>
</evidence>
<accession>A0ACB7ZAJ5</accession>
<gene>
    <name evidence="1" type="ORF">Vadar_009739</name>
</gene>
<dbReference type="EMBL" id="CM037162">
    <property type="protein sequence ID" value="KAH7862798.1"/>
    <property type="molecule type" value="Genomic_DNA"/>
</dbReference>
<protein>
    <submittedName>
        <fullName evidence="1">Uncharacterized protein</fullName>
    </submittedName>
</protein>
<organism evidence="1 2">
    <name type="scientific">Vaccinium darrowii</name>
    <dbReference type="NCBI Taxonomy" id="229202"/>
    <lineage>
        <taxon>Eukaryota</taxon>
        <taxon>Viridiplantae</taxon>
        <taxon>Streptophyta</taxon>
        <taxon>Embryophyta</taxon>
        <taxon>Tracheophyta</taxon>
        <taxon>Spermatophyta</taxon>
        <taxon>Magnoliopsida</taxon>
        <taxon>eudicotyledons</taxon>
        <taxon>Gunneridae</taxon>
        <taxon>Pentapetalae</taxon>
        <taxon>asterids</taxon>
        <taxon>Ericales</taxon>
        <taxon>Ericaceae</taxon>
        <taxon>Vaccinioideae</taxon>
        <taxon>Vaccinieae</taxon>
        <taxon>Vaccinium</taxon>
    </lineage>
</organism>